<dbReference type="AlphaFoldDB" id="A0A917I9M6"/>
<name>A0A917I9M6_9HYPH</name>
<dbReference type="Pfam" id="PF06803">
    <property type="entry name" value="DUF1232"/>
    <property type="match status" value="1"/>
</dbReference>
<sequence length="157" mass="17142">MRRIIGAIYGGVRAALPPTARALEATMTQTSDEWLGRPLNKAEMEAMRRAARDEKGVFADTLRLLKRVGKNIPFAEDVLAAYYCALDPSTERRVKLILAGALAYFVMPFDVLPDIMPLIGFTDDAAVIATAIASVSRAIKPEHRDRAKEALGKELGA</sequence>
<comment type="subcellular location">
    <subcellularLocation>
        <location evidence="1">Endomembrane system</location>
        <topology evidence="1">Multi-pass membrane protein</topology>
    </subcellularLocation>
</comment>
<reference evidence="6" key="1">
    <citation type="journal article" date="2014" name="Int. J. Syst. Evol. Microbiol.">
        <title>Complete genome sequence of Corynebacterium casei LMG S-19264T (=DSM 44701T), isolated from a smear-ripened cheese.</title>
        <authorList>
            <consortium name="US DOE Joint Genome Institute (JGI-PGF)"/>
            <person name="Walter F."/>
            <person name="Albersmeier A."/>
            <person name="Kalinowski J."/>
            <person name="Ruckert C."/>
        </authorList>
    </citation>
    <scope>NUCLEOTIDE SEQUENCE</scope>
    <source>
        <strain evidence="6">CGMCC 1.12214</strain>
    </source>
</reference>
<keyword evidence="2" id="KW-0812">Transmembrane</keyword>
<dbReference type="EMBL" id="BMES01000002">
    <property type="protein sequence ID" value="GGH30088.1"/>
    <property type="molecule type" value="Genomic_DNA"/>
</dbReference>
<gene>
    <name evidence="6" type="ORF">GCM10007036_40450</name>
</gene>
<reference evidence="6" key="2">
    <citation type="submission" date="2020-09" db="EMBL/GenBank/DDBJ databases">
        <authorList>
            <person name="Sun Q."/>
            <person name="Zhou Y."/>
        </authorList>
    </citation>
    <scope>NUCLEOTIDE SEQUENCE</scope>
    <source>
        <strain evidence="6">CGMCC 1.12214</strain>
    </source>
</reference>
<keyword evidence="7" id="KW-1185">Reference proteome</keyword>
<dbReference type="Proteomes" id="UP000603912">
    <property type="component" value="Unassembled WGS sequence"/>
</dbReference>
<feature type="domain" description="DUF1232" evidence="5">
    <location>
        <begin position="94"/>
        <end position="129"/>
    </location>
</feature>
<evidence type="ECO:0000256" key="1">
    <source>
        <dbReference type="ARBA" id="ARBA00004127"/>
    </source>
</evidence>
<evidence type="ECO:0000259" key="5">
    <source>
        <dbReference type="Pfam" id="PF06803"/>
    </source>
</evidence>
<protein>
    <recommendedName>
        <fullName evidence="5">DUF1232 domain-containing protein</fullName>
    </recommendedName>
</protein>
<comment type="caution">
    <text evidence="6">The sequence shown here is derived from an EMBL/GenBank/DDBJ whole genome shotgun (WGS) entry which is preliminary data.</text>
</comment>
<organism evidence="6 7">
    <name type="scientific">Alsobacter metallidurans</name>
    <dbReference type="NCBI Taxonomy" id="340221"/>
    <lineage>
        <taxon>Bacteria</taxon>
        <taxon>Pseudomonadati</taxon>
        <taxon>Pseudomonadota</taxon>
        <taxon>Alphaproteobacteria</taxon>
        <taxon>Hyphomicrobiales</taxon>
        <taxon>Alsobacteraceae</taxon>
        <taxon>Alsobacter</taxon>
    </lineage>
</organism>
<keyword evidence="4" id="KW-0472">Membrane</keyword>
<evidence type="ECO:0000313" key="6">
    <source>
        <dbReference type="EMBL" id="GGH30088.1"/>
    </source>
</evidence>
<proteinExistence type="predicted"/>
<evidence type="ECO:0000256" key="4">
    <source>
        <dbReference type="ARBA" id="ARBA00023136"/>
    </source>
</evidence>
<evidence type="ECO:0000256" key="3">
    <source>
        <dbReference type="ARBA" id="ARBA00022989"/>
    </source>
</evidence>
<dbReference type="InterPro" id="IPR010652">
    <property type="entry name" value="DUF1232"/>
</dbReference>
<evidence type="ECO:0000313" key="7">
    <source>
        <dbReference type="Proteomes" id="UP000603912"/>
    </source>
</evidence>
<dbReference type="GO" id="GO:0012505">
    <property type="term" value="C:endomembrane system"/>
    <property type="evidence" value="ECO:0007669"/>
    <property type="project" value="UniProtKB-SubCell"/>
</dbReference>
<evidence type="ECO:0000256" key="2">
    <source>
        <dbReference type="ARBA" id="ARBA00022692"/>
    </source>
</evidence>
<keyword evidence="3" id="KW-1133">Transmembrane helix</keyword>
<accession>A0A917I9M6</accession>